<dbReference type="RefSeq" id="XP_067527937.1">
    <property type="nucleotide sequence ID" value="XM_067671723.1"/>
</dbReference>
<keyword evidence="2" id="KW-1185">Reference proteome</keyword>
<evidence type="ECO:0000313" key="1">
    <source>
        <dbReference type="EMBL" id="EIE92541.1"/>
    </source>
</evidence>
<dbReference type="InParanoid" id="I1CVR1"/>
<dbReference type="EMBL" id="GG669512">
    <property type="protein sequence ID" value="EIE92541.1"/>
    <property type="molecule type" value="Genomic_DNA"/>
</dbReference>
<accession>I1CVR1</accession>
<name>I1CVR1_RHIO9</name>
<dbReference type="Proteomes" id="UP000009138">
    <property type="component" value="Unassembled WGS sequence"/>
</dbReference>
<organism evidence="1 2">
    <name type="scientific">Rhizopus delemar (strain RA 99-880 / ATCC MYA-4621 / FGSC 9543 / NRRL 43880)</name>
    <name type="common">Mucormycosis agent</name>
    <name type="synonym">Rhizopus arrhizus var. delemar</name>
    <dbReference type="NCBI Taxonomy" id="246409"/>
    <lineage>
        <taxon>Eukaryota</taxon>
        <taxon>Fungi</taxon>
        <taxon>Fungi incertae sedis</taxon>
        <taxon>Mucoromycota</taxon>
        <taxon>Mucoromycotina</taxon>
        <taxon>Mucoromycetes</taxon>
        <taxon>Mucorales</taxon>
        <taxon>Mucorineae</taxon>
        <taxon>Rhizopodaceae</taxon>
        <taxon>Rhizopus</taxon>
    </lineage>
</organism>
<protein>
    <submittedName>
        <fullName evidence="1">Uncharacterized protein</fullName>
    </submittedName>
</protein>
<evidence type="ECO:0000313" key="2">
    <source>
        <dbReference type="Proteomes" id="UP000009138"/>
    </source>
</evidence>
<dbReference type="AlphaFoldDB" id="I1CVR1"/>
<dbReference type="VEuPathDB" id="FungiDB:RO3G_17139"/>
<reference evidence="1 2" key="1">
    <citation type="journal article" date="2009" name="PLoS Genet.">
        <title>Genomic analysis of the basal lineage fungus Rhizopus oryzae reveals a whole-genome duplication.</title>
        <authorList>
            <person name="Ma L.-J."/>
            <person name="Ibrahim A.S."/>
            <person name="Skory C."/>
            <person name="Grabherr M.G."/>
            <person name="Burger G."/>
            <person name="Butler M."/>
            <person name="Elias M."/>
            <person name="Idnurm A."/>
            <person name="Lang B.F."/>
            <person name="Sone T."/>
            <person name="Abe A."/>
            <person name="Calvo S.E."/>
            <person name="Corrochano L.M."/>
            <person name="Engels R."/>
            <person name="Fu J."/>
            <person name="Hansberg W."/>
            <person name="Kim J.-M."/>
            <person name="Kodira C.D."/>
            <person name="Koehrsen M.J."/>
            <person name="Liu B."/>
            <person name="Miranda-Saavedra D."/>
            <person name="O'Leary S."/>
            <person name="Ortiz-Castellanos L."/>
            <person name="Poulter R."/>
            <person name="Rodriguez-Romero J."/>
            <person name="Ruiz-Herrera J."/>
            <person name="Shen Y.-Q."/>
            <person name="Zeng Q."/>
            <person name="Galagan J."/>
            <person name="Birren B.W."/>
            <person name="Cuomo C.A."/>
            <person name="Wickes B.L."/>
        </authorList>
    </citation>
    <scope>NUCLEOTIDE SEQUENCE [LARGE SCALE GENOMIC DNA]</scope>
    <source>
        <strain evidence="2">RA 99-880 / ATCC MYA-4621 / FGSC 9543 / NRRL 43880</strain>
    </source>
</reference>
<dbReference type="GeneID" id="93624104"/>
<proteinExistence type="predicted"/>
<sequence>MKSNVHFKCKKRESTFNGAIIHKKYVNLKQRLFLYLSFFEAFEAIIDNANRLLE</sequence>
<gene>
    <name evidence="1" type="ORF">RO3G_17139</name>
</gene>